<evidence type="ECO:0000256" key="2">
    <source>
        <dbReference type="PROSITE-ProRule" id="PRU00023"/>
    </source>
</evidence>
<dbReference type="InterPro" id="IPR002110">
    <property type="entry name" value="Ankyrin_rpt"/>
</dbReference>
<dbReference type="Gene3D" id="1.25.40.20">
    <property type="entry name" value="Ankyrin repeat-containing domain"/>
    <property type="match status" value="3"/>
</dbReference>
<dbReference type="Pfam" id="PF24883">
    <property type="entry name" value="NPHP3_N"/>
    <property type="match status" value="1"/>
</dbReference>
<keyword evidence="5" id="KW-1185">Reference proteome</keyword>
<organism evidence="4 5">
    <name type="scientific">Polytolypa hystricis (strain UAMH7299)</name>
    <dbReference type="NCBI Taxonomy" id="1447883"/>
    <lineage>
        <taxon>Eukaryota</taxon>
        <taxon>Fungi</taxon>
        <taxon>Dikarya</taxon>
        <taxon>Ascomycota</taxon>
        <taxon>Pezizomycotina</taxon>
        <taxon>Eurotiomycetes</taxon>
        <taxon>Eurotiomycetidae</taxon>
        <taxon>Onygenales</taxon>
        <taxon>Onygenales incertae sedis</taxon>
        <taxon>Polytolypa</taxon>
    </lineage>
</organism>
<protein>
    <recommendedName>
        <fullName evidence="3">Nephrocystin 3-like N-terminal domain-containing protein</fullName>
    </recommendedName>
</protein>
<dbReference type="PROSITE" id="PS50088">
    <property type="entry name" value="ANK_REPEAT"/>
    <property type="match status" value="3"/>
</dbReference>
<dbReference type="AlphaFoldDB" id="A0A2B7Z3C9"/>
<dbReference type="OrthoDB" id="4196355at2759"/>
<name>A0A2B7Z3C9_POLH7</name>
<dbReference type="Pfam" id="PF00023">
    <property type="entry name" value="Ank"/>
    <property type="match status" value="1"/>
</dbReference>
<dbReference type="InterPro" id="IPR056884">
    <property type="entry name" value="NPHP3-like_N"/>
</dbReference>
<gene>
    <name evidence="4" type="ORF">AJ80_00537</name>
</gene>
<proteinExistence type="predicted"/>
<feature type="repeat" description="ANK" evidence="2">
    <location>
        <begin position="420"/>
        <end position="452"/>
    </location>
</feature>
<reference evidence="4 5" key="1">
    <citation type="submission" date="2017-10" db="EMBL/GenBank/DDBJ databases">
        <title>Comparative genomics in systemic dimorphic fungi from Ajellomycetaceae.</title>
        <authorList>
            <person name="Munoz J.F."/>
            <person name="Mcewen J.G."/>
            <person name="Clay O.K."/>
            <person name="Cuomo C.A."/>
        </authorList>
    </citation>
    <scope>NUCLEOTIDE SEQUENCE [LARGE SCALE GENOMIC DNA]</scope>
    <source>
        <strain evidence="4 5">UAMH7299</strain>
    </source>
</reference>
<keyword evidence="2" id="KW-0040">ANK repeat</keyword>
<sequence>MLSIFLTEQLAQNMDRNLLFYFCSHQDEKRKTALTILRGLVYRIVGRHPKSVKQILPYFESPGKVSATLSSPEALWIIFRSLVQDPDLENSPPKTFRMVIVSRDISGLHSCARVKLDPDNEEQVANDIGLFISLKVKELSRIEGFSEEFRTTVQKPFLERRSEGAFLSVGFVMNELSQKRACTEVLQALDDLPKGLPAIFQPNVAQEPDNDPRLAEFRIKLEDHLELAQTCSNCVAHSGLQNARLWFYNNRSWSRESPMLKYAVFHWPKHARHCSTLAEKSLSLSKSFFFQKNSGLRNNWWETYNEAKYRGYLSTLPLLHIACVLRIVPWVSAILKQGHWMRWFFVDVEETDEAGCTPLHIAAKKGDKETIQLLIDHGVDINTKDKYGQTALHIAAYNKHKEIVQLLIDPRVDVNIKEKYEKTALHIAALKGYKEIVQLLIDQGADVNIKDKDGQTAWHLAVEEEYEMICRGRAWKESTKEWRSCLNQLKVAGREVGHGGCLDRRTPAVPSEPTAKRCFDKC</sequence>
<dbReference type="EMBL" id="PDNA01000004">
    <property type="protein sequence ID" value="PGH27749.1"/>
    <property type="molecule type" value="Genomic_DNA"/>
</dbReference>
<keyword evidence="1" id="KW-0677">Repeat</keyword>
<accession>A0A2B7Z3C9</accession>
<dbReference type="PANTHER" id="PTHR24118:SF99">
    <property type="entry name" value="POTE ANKYRIN DOMAIN FAMILY MEMBER 3C-RELATED"/>
    <property type="match status" value="1"/>
</dbReference>
<dbReference type="Proteomes" id="UP000224634">
    <property type="component" value="Unassembled WGS sequence"/>
</dbReference>
<dbReference type="PANTHER" id="PTHR24118">
    <property type="entry name" value="POTE ANKYRIN DOMAIN"/>
    <property type="match status" value="1"/>
</dbReference>
<dbReference type="Pfam" id="PF12796">
    <property type="entry name" value="Ank_2"/>
    <property type="match status" value="1"/>
</dbReference>
<evidence type="ECO:0000313" key="5">
    <source>
        <dbReference type="Proteomes" id="UP000224634"/>
    </source>
</evidence>
<evidence type="ECO:0000259" key="3">
    <source>
        <dbReference type="Pfam" id="PF24883"/>
    </source>
</evidence>
<feature type="domain" description="Nephrocystin 3-like N-terminal" evidence="3">
    <location>
        <begin position="1"/>
        <end position="84"/>
    </location>
</feature>
<evidence type="ECO:0000256" key="1">
    <source>
        <dbReference type="ARBA" id="ARBA00022737"/>
    </source>
</evidence>
<dbReference type="PROSITE" id="PS50297">
    <property type="entry name" value="ANK_REP_REGION"/>
    <property type="match status" value="3"/>
</dbReference>
<feature type="repeat" description="ANK" evidence="2">
    <location>
        <begin position="387"/>
        <end position="419"/>
    </location>
</feature>
<dbReference type="SUPFAM" id="SSF48403">
    <property type="entry name" value="Ankyrin repeat"/>
    <property type="match status" value="1"/>
</dbReference>
<dbReference type="SMART" id="SM00248">
    <property type="entry name" value="ANK"/>
    <property type="match status" value="3"/>
</dbReference>
<evidence type="ECO:0000313" key="4">
    <source>
        <dbReference type="EMBL" id="PGH27749.1"/>
    </source>
</evidence>
<comment type="caution">
    <text evidence="4">The sequence shown here is derived from an EMBL/GenBank/DDBJ whole genome shotgun (WGS) entry which is preliminary data.</text>
</comment>
<feature type="repeat" description="ANK" evidence="2">
    <location>
        <begin position="354"/>
        <end position="386"/>
    </location>
</feature>
<dbReference type="STRING" id="1447883.A0A2B7Z3C9"/>
<dbReference type="InterPro" id="IPR036770">
    <property type="entry name" value="Ankyrin_rpt-contain_sf"/>
</dbReference>
<dbReference type="PRINTS" id="PR01415">
    <property type="entry name" value="ANKYRIN"/>
</dbReference>